<evidence type="ECO:0000313" key="14">
    <source>
        <dbReference type="Proteomes" id="UP000034137"/>
    </source>
</evidence>
<dbReference type="PROSITE" id="PS00156">
    <property type="entry name" value="OMPDECASE"/>
    <property type="match status" value="1"/>
</dbReference>
<dbReference type="EC" id="4.1.1.23" evidence="3 11"/>
<comment type="catalytic activity">
    <reaction evidence="8 11">
        <text>orotidine 5'-phosphate + H(+) = UMP + CO2</text>
        <dbReference type="Rhea" id="RHEA:11596"/>
        <dbReference type="ChEBI" id="CHEBI:15378"/>
        <dbReference type="ChEBI" id="CHEBI:16526"/>
        <dbReference type="ChEBI" id="CHEBI:57538"/>
        <dbReference type="ChEBI" id="CHEBI:57865"/>
        <dbReference type="EC" id="4.1.1.23"/>
    </reaction>
</comment>
<dbReference type="Proteomes" id="UP000034137">
    <property type="component" value="Unassembled WGS sequence"/>
</dbReference>
<dbReference type="UniPathway" id="UPA00070">
    <property type="reaction ID" value="UER00120"/>
</dbReference>
<evidence type="ECO:0000259" key="12">
    <source>
        <dbReference type="SMART" id="SM00934"/>
    </source>
</evidence>
<dbReference type="CDD" id="cd04725">
    <property type="entry name" value="OMP_decarboxylase_like"/>
    <property type="match status" value="1"/>
</dbReference>
<accession>A0A0G0Q2E1</accession>
<feature type="binding site" evidence="10">
    <location>
        <position position="237"/>
    </location>
    <ligand>
        <name>substrate</name>
    </ligand>
</feature>
<evidence type="ECO:0000256" key="6">
    <source>
        <dbReference type="ARBA" id="ARBA00022975"/>
    </source>
</evidence>
<evidence type="ECO:0000256" key="5">
    <source>
        <dbReference type="ARBA" id="ARBA00022793"/>
    </source>
</evidence>
<evidence type="ECO:0000256" key="4">
    <source>
        <dbReference type="ARBA" id="ARBA00021923"/>
    </source>
</evidence>
<feature type="binding site" evidence="10">
    <location>
        <position position="217"/>
    </location>
    <ligand>
        <name>substrate</name>
    </ligand>
</feature>
<reference evidence="13 14" key="1">
    <citation type="journal article" date="2015" name="Nature">
        <title>rRNA introns, odd ribosomes, and small enigmatic genomes across a large radiation of phyla.</title>
        <authorList>
            <person name="Brown C.T."/>
            <person name="Hug L.A."/>
            <person name="Thomas B.C."/>
            <person name="Sharon I."/>
            <person name="Castelle C.J."/>
            <person name="Singh A."/>
            <person name="Wilkins M.J."/>
            <person name="Williams K.H."/>
            <person name="Banfield J.F."/>
        </authorList>
    </citation>
    <scope>NUCLEOTIDE SEQUENCE [LARGE SCALE GENOMIC DNA]</scope>
</reference>
<dbReference type="Pfam" id="PF00215">
    <property type="entry name" value="OMPdecase"/>
    <property type="match status" value="1"/>
</dbReference>
<evidence type="ECO:0000256" key="10">
    <source>
        <dbReference type="PIRSR" id="PIRSR614732-2"/>
    </source>
</evidence>
<comment type="similarity">
    <text evidence="11">Belongs to the OMP decarboxylase family.</text>
</comment>
<dbReference type="SUPFAM" id="SSF51366">
    <property type="entry name" value="Ribulose-phoshate binding barrel"/>
    <property type="match status" value="1"/>
</dbReference>
<evidence type="ECO:0000256" key="3">
    <source>
        <dbReference type="ARBA" id="ARBA00012321"/>
    </source>
</evidence>
<dbReference type="AlphaFoldDB" id="A0A0G0Q2E1"/>
<dbReference type="InterPro" id="IPR018089">
    <property type="entry name" value="OMPdecase_AS"/>
</dbReference>
<keyword evidence="6 11" id="KW-0665">Pyrimidine biosynthesis</keyword>
<evidence type="ECO:0000256" key="9">
    <source>
        <dbReference type="PIRSR" id="PIRSR614732-1"/>
    </source>
</evidence>
<feature type="binding site" evidence="10">
    <location>
        <position position="43"/>
    </location>
    <ligand>
        <name>substrate</name>
    </ligand>
</feature>
<protein>
    <recommendedName>
        <fullName evidence="4 11">Orotidine 5'-phosphate decarboxylase</fullName>
        <ecNumber evidence="3 11">4.1.1.23</ecNumber>
    </recommendedName>
</protein>
<feature type="binding site" evidence="10">
    <location>
        <position position="238"/>
    </location>
    <ligand>
        <name>substrate</name>
    </ligand>
</feature>
<dbReference type="GO" id="GO:0004590">
    <property type="term" value="F:orotidine-5'-phosphate decarboxylase activity"/>
    <property type="evidence" value="ECO:0007669"/>
    <property type="project" value="UniProtKB-EC"/>
</dbReference>
<comment type="function">
    <text evidence="1">Catalyzes the decarboxylation of orotidine 5'-monophosphate (OMP) to uridine 5'-monophosphate (UMP).</text>
</comment>
<evidence type="ECO:0000256" key="7">
    <source>
        <dbReference type="ARBA" id="ARBA00023239"/>
    </source>
</evidence>
<dbReference type="InterPro" id="IPR011060">
    <property type="entry name" value="RibuloseP-bd_barrel"/>
</dbReference>
<dbReference type="PANTHER" id="PTHR32119:SF2">
    <property type="entry name" value="OROTIDINE 5'-PHOSPHATE DECARBOXYLASE"/>
    <property type="match status" value="1"/>
</dbReference>
<dbReference type="GO" id="GO:0005829">
    <property type="term" value="C:cytosol"/>
    <property type="evidence" value="ECO:0007669"/>
    <property type="project" value="TreeGrafter"/>
</dbReference>
<dbReference type="PANTHER" id="PTHR32119">
    <property type="entry name" value="OROTIDINE 5'-PHOSPHATE DECARBOXYLASE"/>
    <property type="match status" value="1"/>
</dbReference>
<feature type="active site" description="For OMPdecase activity" evidence="9">
    <location>
        <position position="86"/>
    </location>
</feature>
<feature type="active site" description="For OMPdecase activity" evidence="9">
    <location>
        <position position="91"/>
    </location>
</feature>
<comment type="caution">
    <text evidence="13">The sequence shown here is derived from an EMBL/GenBank/DDBJ whole genome shotgun (WGS) entry which is preliminary data.</text>
</comment>
<evidence type="ECO:0000256" key="1">
    <source>
        <dbReference type="ARBA" id="ARBA00002356"/>
    </source>
</evidence>
<dbReference type="InterPro" id="IPR001754">
    <property type="entry name" value="OMPdeCOase_dom"/>
</dbReference>
<dbReference type="EMBL" id="LBXO01000057">
    <property type="protein sequence ID" value="KKR31536.1"/>
    <property type="molecule type" value="Genomic_DNA"/>
</dbReference>
<evidence type="ECO:0000256" key="2">
    <source>
        <dbReference type="ARBA" id="ARBA00004861"/>
    </source>
</evidence>
<dbReference type="Gene3D" id="3.20.20.70">
    <property type="entry name" value="Aldolase class I"/>
    <property type="match status" value="1"/>
</dbReference>
<dbReference type="InterPro" id="IPR013785">
    <property type="entry name" value="Aldolase_TIM"/>
</dbReference>
<dbReference type="GO" id="GO:0006207">
    <property type="term" value="P:'de novo' pyrimidine nucleobase biosynthetic process"/>
    <property type="evidence" value="ECO:0007669"/>
    <property type="project" value="InterPro"/>
</dbReference>
<dbReference type="GO" id="GO:0044205">
    <property type="term" value="P:'de novo' UMP biosynthetic process"/>
    <property type="evidence" value="ECO:0007669"/>
    <property type="project" value="UniProtKB-UniPathway"/>
</dbReference>
<dbReference type="SMART" id="SM00934">
    <property type="entry name" value="OMPdecase"/>
    <property type="match status" value="1"/>
</dbReference>
<keyword evidence="7 11" id="KW-0456">Lyase</keyword>
<feature type="binding site" evidence="10">
    <location>
        <position position="141"/>
    </location>
    <ligand>
        <name>substrate</name>
    </ligand>
</feature>
<evidence type="ECO:0000256" key="8">
    <source>
        <dbReference type="ARBA" id="ARBA00049157"/>
    </source>
</evidence>
<feature type="binding site" evidence="10">
    <location>
        <position position="202"/>
    </location>
    <ligand>
        <name>substrate</name>
    </ligand>
</feature>
<keyword evidence="5 11" id="KW-0210">Decarboxylase</keyword>
<feature type="active site" description="For OMPdecase activity" evidence="9">
    <location>
        <position position="88"/>
    </location>
</feature>
<comment type="pathway">
    <text evidence="2 11">Pyrimidine metabolism; UMP biosynthesis via de novo pathway; UMP from orotate: step 2/2.</text>
</comment>
<feature type="binding site" evidence="10">
    <location>
        <position position="21"/>
    </location>
    <ligand>
        <name>substrate</name>
    </ligand>
</feature>
<evidence type="ECO:0000256" key="11">
    <source>
        <dbReference type="RuleBase" id="RU000512"/>
    </source>
</evidence>
<proteinExistence type="inferred from homology"/>
<organism evidence="13 14">
    <name type="scientific">Candidatus Falkowbacteria bacterium GW2011_GWF2_39_8</name>
    <dbReference type="NCBI Taxonomy" id="1618642"/>
    <lineage>
        <taxon>Bacteria</taxon>
        <taxon>Candidatus Falkowiibacteriota</taxon>
    </lineage>
</organism>
<dbReference type="InterPro" id="IPR014732">
    <property type="entry name" value="OMPdecase"/>
</dbReference>
<name>A0A0G0Q2E1_9BACT</name>
<dbReference type="NCBIfam" id="TIGR01740">
    <property type="entry name" value="pyrF"/>
    <property type="match status" value="1"/>
</dbReference>
<evidence type="ECO:0000313" key="13">
    <source>
        <dbReference type="EMBL" id="KKR31536.1"/>
    </source>
</evidence>
<feature type="domain" description="Orotidine 5'-phosphate decarboxylase" evidence="12">
    <location>
        <begin position="15"/>
        <end position="253"/>
    </location>
</feature>
<gene>
    <name evidence="13" type="ORF">UT64_C0057G0006</name>
</gene>
<sequence>MTRQEKMQGKMGKDRIIFALDTDDIDKAIGWVRKLTGHVGGFKIGFELQQTMLVSLLVAPTWIAASRYLVKVRELYHLLNGQIFWDCKLDDIPKTVAGASKAVARLEALMFNFHCSAGKASIKSAVENKGNLLALGVTVLTTTKNQDCVSIFGSGAILKVLQFVGYLRDAGADGVICSAQEALAIRAKPEFNELIIVAPGIRPAVKNAEDGVKQDDQERVLTPGEAIRAGIDFPVIGRPISEASDPVAAADVIAAEIDETLELMAAA</sequence>